<dbReference type="EMBL" id="JAGSPN010000462">
    <property type="protein sequence ID" value="MBR7784661.1"/>
    <property type="molecule type" value="Genomic_DNA"/>
</dbReference>
<dbReference type="Gene3D" id="3.40.50.10950">
    <property type="match status" value="1"/>
</dbReference>
<dbReference type="InterPro" id="IPR042113">
    <property type="entry name" value="P_AcTrfase_dom1"/>
</dbReference>
<feature type="non-terminal residue" evidence="4">
    <location>
        <position position="1"/>
    </location>
</feature>
<evidence type="ECO:0000256" key="2">
    <source>
        <dbReference type="ARBA" id="ARBA00023315"/>
    </source>
</evidence>
<organism evidence="4 5">
    <name type="scientific">Undibacterium luofuense</name>
    <dbReference type="NCBI Taxonomy" id="2828733"/>
    <lineage>
        <taxon>Bacteria</taxon>
        <taxon>Pseudomonadati</taxon>
        <taxon>Pseudomonadota</taxon>
        <taxon>Betaproteobacteria</taxon>
        <taxon>Burkholderiales</taxon>
        <taxon>Oxalobacteraceae</taxon>
        <taxon>Undibacterium</taxon>
    </lineage>
</organism>
<evidence type="ECO:0000256" key="1">
    <source>
        <dbReference type="ARBA" id="ARBA00022679"/>
    </source>
</evidence>
<protein>
    <submittedName>
        <fullName evidence="4">NADP-dependent malic enzyme</fullName>
    </submittedName>
</protein>
<dbReference type="GO" id="GO:0016746">
    <property type="term" value="F:acyltransferase activity"/>
    <property type="evidence" value="ECO:0007669"/>
    <property type="project" value="UniProtKB-KW"/>
</dbReference>
<evidence type="ECO:0000259" key="3">
    <source>
        <dbReference type="Pfam" id="PF01515"/>
    </source>
</evidence>
<reference evidence="4" key="1">
    <citation type="submission" date="2021-04" db="EMBL/GenBank/DDBJ databases">
        <title>novel species isolated from subtropical streams in China.</title>
        <authorList>
            <person name="Lu H."/>
        </authorList>
    </citation>
    <scope>NUCLEOTIDE SEQUENCE</scope>
    <source>
        <strain evidence="4">LFS511W</strain>
    </source>
</reference>
<proteinExistence type="predicted"/>
<keyword evidence="5" id="KW-1185">Reference proteome</keyword>
<keyword evidence="2" id="KW-0012">Acyltransferase</keyword>
<dbReference type="InterPro" id="IPR050500">
    <property type="entry name" value="Phos_Acetyltrans/Butyryltrans"/>
</dbReference>
<comment type="caution">
    <text evidence="4">The sequence shown here is derived from an EMBL/GenBank/DDBJ whole genome shotgun (WGS) entry which is preliminary data.</text>
</comment>
<evidence type="ECO:0000313" key="5">
    <source>
        <dbReference type="Proteomes" id="UP000680067"/>
    </source>
</evidence>
<dbReference type="Proteomes" id="UP000680067">
    <property type="component" value="Unassembled WGS sequence"/>
</dbReference>
<feature type="non-terminal residue" evidence="4">
    <location>
        <position position="104"/>
    </location>
</feature>
<dbReference type="PANTHER" id="PTHR43356">
    <property type="entry name" value="PHOSPHATE ACETYLTRANSFERASE"/>
    <property type="match status" value="1"/>
</dbReference>
<name>A0A941I8A6_9BURK</name>
<gene>
    <name evidence="4" type="ORF">KDM89_21240</name>
</gene>
<dbReference type="PANTHER" id="PTHR43356:SF3">
    <property type="entry name" value="PHOSPHATE ACETYLTRANSFERASE"/>
    <property type="match status" value="1"/>
</dbReference>
<dbReference type="RefSeq" id="WP_268977918.1">
    <property type="nucleotide sequence ID" value="NZ_JAGSPN010000462.1"/>
</dbReference>
<dbReference type="InterPro" id="IPR002505">
    <property type="entry name" value="PTA_PTB"/>
</dbReference>
<accession>A0A941I8A6</accession>
<sequence>QDMQAYADKLQQFVYHSGTFMKPLFQIAKKAPAERKRIVYAEGEDERVLRAVQVVVDEKLATPILVGRPQVLAQRVEKFGLRIRPGIDVEVINPEFDPRYRDYW</sequence>
<feature type="domain" description="Phosphate acetyl/butaryl transferase" evidence="3">
    <location>
        <begin position="21"/>
        <end position="104"/>
    </location>
</feature>
<dbReference type="AlphaFoldDB" id="A0A941I8A6"/>
<evidence type="ECO:0000313" key="4">
    <source>
        <dbReference type="EMBL" id="MBR7784661.1"/>
    </source>
</evidence>
<keyword evidence="1" id="KW-0808">Transferase</keyword>
<dbReference type="SUPFAM" id="SSF53659">
    <property type="entry name" value="Isocitrate/Isopropylmalate dehydrogenase-like"/>
    <property type="match status" value="1"/>
</dbReference>
<dbReference type="Pfam" id="PF01515">
    <property type="entry name" value="PTA_PTB"/>
    <property type="match status" value="1"/>
</dbReference>